<comment type="caution">
    <text evidence="3">The sequence shown here is derived from an EMBL/GenBank/DDBJ whole genome shotgun (WGS) entry which is preliminary data.</text>
</comment>
<reference evidence="3" key="1">
    <citation type="submission" date="2023-01" db="EMBL/GenBank/DDBJ databases">
        <authorList>
            <person name="Piombo E."/>
        </authorList>
    </citation>
    <scope>NUCLEOTIDE SEQUENCE</scope>
</reference>
<keyword evidence="1" id="KW-0539">Nucleus</keyword>
<organism evidence="3 4">
    <name type="scientific">Clonostachys chloroleuca</name>
    <dbReference type="NCBI Taxonomy" id="1926264"/>
    <lineage>
        <taxon>Eukaryota</taxon>
        <taxon>Fungi</taxon>
        <taxon>Dikarya</taxon>
        <taxon>Ascomycota</taxon>
        <taxon>Pezizomycotina</taxon>
        <taxon>Sordariomycetes</taxon>
        <taxon>Hypocreomycetidae</taxon>
        <taxon>Hypocreales</taxon>
        <taxon>Bionectriaceae</taxon>
        <taxon>Clonostachys</taxon>
    </lineage>
</organism>
<name>A0AA35LW50_9HYPO</name>
<dbReference type="PANTHER" id="PTHR37540:SF9">
    <property type="entry name" value="ZN(2)-C6 FUNGAL-TYPE DOMAIN-CONTAINING PROTEIN"/>
    <property type="match status" value="1"/>
</dbReference>
<evidence type="ECO:0000256" key="1">
    <source>
        <dbReference type="ARBA" id="ARBA00023242"/>
    </source>
</evidence>
<gene>
    <name evidence="3" type="ORF">CCHLO57077_00017463</name>
</gene>
<feature type="compositionally biased region" description="Basic residues" evidence="2">
    <location>
        <begin position="32"/>
        <end position="43"/>
    </location>
</feature>
<dbReference type="Pfam" id="PF11951">
    <property type="entry name" value="Fungal_trans_2"/>
    <property type="match status" value="1"/>
</dbReference>
<dbReference type="AlphaFoldDB" id="A0AA35LW50"/>
<dbReference type="PANTHER" id="PTHR37540">
    <property type="entry name" value="TRANSCRIPTION FACTOR (ACR-2), PUTATIVE-RELATED-RELATED"/>
    <property type="match status" value="1"/>
</dbReference>
<dbReference type="Proteomes" id="UP001160390">
    <property type="component" value="Unassembled WGS sequence"/>
</dbReference>
<protein>
    <submittedName>
        <fullName evidence="3">Uncharacterized protein</fullName>
    </submittedName>
</protein>
<dbReference type="InterPro" id="IPR021858">
    <property type="entry name" value="Fun_TF"/>
</dbReference>
<keyword evidence="4" id="KW-1185">Reference proteome</keyword>
<proteinExistence type="predicted"/>
<dbReference type="EMBL" id="CABFNP030000730">
    <property type="protein sequence ID" value="CAI6082497.1"/>
    <property type="molecule type" value="Genomic_DNA"/>
</dbReference>
<accession>A0AA35LW50</accession>
<evidence type="ECO:0000256" key="2">
    <source>
        <dbReference type="SAM" id="MobiDB-lite"/>
    </source>
</evidence>
<evidence type="ECO:0000313" key="3">
    <source>
        <dbReference type="EMBL" id="CAI6082497.1"/>
    </source>
</evidence>
<sequence length="457" mass="51555">MGKGFIFIDGTKSDRSTKRAARSHAMREKNIGKTHHRGLKPARGRTGLSASQGNDGRRDIALSSHRLLNISDSILLCRSLPPLLSMELAPWSLEVVKTYFTSVIMAVYPLKLCLSLDRIKSYWIRTMFLDQTSYHCSLALMAILKSFVFGREPVSWEAAYHLGHAVALVNEKLDTPDALSNSNLAVVNFLVVRDIFKEDEASAKIHLRGLQKMLELRGGLCMVEDRTLALKIAKTDIDFSLHYGTSVVSFRDRMPQAARKLGMPTCCPVGGSSVFSTPCLAEASPDLKEIIQDVNCLALWFNNDDICDADPDDLQEIIVSVGYRLVQFDSLSSPPMESYPNSVYQIGLIVFLTTLFLQTGGRRFLKYHLVAQRLRDIVYRGQNEPDKRPLLWLLFMGGISVLEESDHPWLLQRINAITQLLAVESWTHMQSILCCFPWIHHMHTEPSKHLWELAVLI</sequence>
<feature type="region of interest" description="Disordered" evidence="2">
    <location>
        <begin position="1"/>
        <end position="55"/>
    </location>
</feature>
<evidence type="ECO:0000313" key="4">
    <source>
        <dbReference type="Proteomes" id="UP001160390"/>
    </source>
</evidence>